<protein>
    <recommendedName>
        <fullName evidence="1">Macro domain-containing protein</fullName>
    </recommendedName>
</protein>
<dbReference type="PANTHER" id="PTHR12521">
    <property type="entry name" value="PROTEIN C6ORF130"/>
    <property type="match status" value="1"/>
</dbReference>
<dbReference type="Pfam" id="PF01661">
    <property type="entry name" value="Macro"/>
    <property type="match status" value="1"/>
</dbReference>
<proteinExistence type="predicted"/>
<dbReference type="Gene3D" id="3.40.220.10">
    <property type="entry name" value="Leucine Aminopeptidase, subunit E, domain 1"/>
    <property type="match status" value="1"/>
</dbReference>
<evidence type="ECO:0000313" key="2">
    <source>
        <dbReference type="EMBL" id="KAK3861253.1"/>
    </source>
</evidence>
<dbReference type="PROSITE" id="PS51154">
    <property type="entry name" value="MACRO"/>
    <property type="match status" value="1"/>
</dbReference>
<dbReference type="GO" id="GO:0140291">
    <property type="term" value="P:peptidyl-glutamate ADP-deribosylation"/>
    <property type="evidence" value="ECO:0007669"/>
    <property type="project" value="TreeGrafter"/>
</dbReference>
<dbReference type="PANTHER" id="PTHR12521:SF0">
    <property type="entry name" value="ADP-RIBOSE GLYCOHYDROLASE OARD1"/>
    <property type="match status" value="1"/>
</dbReference>
<dbReference type="EMBL" id="JAWQEG010004522">
    <property type="protein sequence ID" value="KAK3861253.1"/>
    <property type="molecule type" value="Genomic_DNA"/>
</dbReference>
<dbReference type="InterPro" id="IPR050892">
    <property type="entry name" value="ADP-ribose_metab_enzymes"/>
</dbReference>
<name>A0AAE1ETN5_PETCI</name>
<gene>
    <name evidence="2" type="ORF">Pcinc_032764</name>
</gene>
<organism evidence="2 3">
    <name type="scientific">Petrolisthes cinctipes</name>
    <name type="common">Flat porcelain crab</name>
    <dbReference type="NCBI Taxonomy" id="88211"/>
    <lineage>
        <taxon>Eukaryota</taxon>
        <taxon>Metazoa</taxon>
        <taxon>Ecdysozoa</taxon>
        <taxon>Arthropoda</taxon>
        <taxon>Crustacea</taxon>
        <taxon>Multicrustacea</taxon>
        <taxon>Malacostraca</taxon>
        <taxon>Eumalacostraca</taxon>
        <taxon>Eucarida</taxon>
        <taxon>Decapoda</taxon>
        <taxon>Pleocyemata</taxon>
        <taxon>Anomura</taxon>
        <taxon>Galatheoidea</taxon>
        <taxon>Porcellanidae</taxon>
        <taxon>Petrolisthes</taxon>
    </lineage>
</organism>
<dbReference type="Proteomes" id="UP001286313">
    <property type="component" value="Unassembled WGS sequence"/>
</dbReference>
<feature type="domain" description="Macro" evidence="1">
    <location>
        <begin position="65"/>
        <end position="216"/>
    </location>
</feature>
<dbReference type="InterPro" id="IPR002589">
    <property type="entry name" value="Macro_dom"/>
</dbReference>
<evidence type="ECO:0000313" key="3">
    <source>
        <dbReference type="Proteomes" id="UP001286313"/>
    </source>
</evidence>
<keyword evidence="3" id="KW-1185">Reference proteome</keyword>
<dbReference type="SMART" id="SM00506">
    <property type="entry name" value="A1pp"/>
    <property type="match status" value="1"/>
</dbReference>
<dbReference type="SUPFAM" id="SSF52949">
    <property type="entry name" value="Macro domain-like"/>
    <property type="match status" value="1"/>
</dbReference>
<reference evidence="2" key="1">
    <citation type="submission" date="2023-10" db="EMBL/GenBank/DDBJ databases">
        <title>Genome assemblies of two species of porcelain crab, Petrolisthes cinctipes and Petrolisthes manimaculis (Anomura: Porcellanidae).</title>
        <authorList>
            <person name="Angst P."/>
        </authorList>
    </citation>
    <scope>NUCLEOTIDE SEQUENCE</scope>
    <source>
        <strain evidence="2">PB745_01</strain>
        <tissue evidence="2">Gill</tissue>
    </source>
</reference>
<accession>A0AAE1ETN5</accession>
<dbReference type="CDD" id="cd02901">
    <property type="entry name" value="Macro_Poa1p-like"/>
    <property type="match status" value="1"/>
</dbReference>
<comment type="caution">
    <text evidence="2">The sequence shown here is derived from an EMBL/GenBank/DDBJ whole genome shotgun (WGS) entry which is preliminary data.</text>
</comment>
<evidence type="ECO:0000259" key="1">
    <source>
        <dbReference type="PROSITE" id="PS51154"/>
    </source>
</evidence>
<dbReference type="InterPro" id="IPR043472">
    <property type="entry name" value="Macro_dom-like"/>
</dbReference>
<sequence>MPIGSGGADGASILYTVRNSVLCIFRLNLQRCFVDVDMDKTVIAPKRKMGDEITEHFDANGLVKKSKGNHVRSEGFAITDVRGDLFTCPDGTSLAHCISQDIRMGKGIATHFKAKFGGVQELTEQGKKPGDVAVLKRGQRHIYYLVTKERYWHKPTYLSLRSSLEAMKSHALQHSVTAIAMPRIGCGLDGLVWDRVREILTDVFKDTDIKISVYTI</sequence>
<dbReference type="AlphaFoldDB" id="A0AAE1ETN5"/>